<feature type="transmembrane region" description="Helical" evidence="1">
    <location>
        <begin position="167"/>
        <end position="189"/>
    </location>
</feature>
<feature type="transmembrane region" description="Helical" evidence="1">
    <location>
        <begin position="12"/>
        <end position="34"/>
    </location>
</feature>
<dbReference type="STRING" id="488535.SAMN04487963_0125"/>
<keyword evidence="1" id="KW-0472">Membrane</keyword>
<sequence>MAGNVHGPGSGLPLWGLALAAALIPLLTIHLTYLVSAMEGHVPWCMPYLESCTSISRTGRHGTAYFIFKGTMLPAAILGMLFWWLNPHWLRQLGATPGRLGWITLLGVTACLALVLYTLVLGHVGDGFRLLRRTGVVLYFSLTYLAQLLLSQALSGAPGWRRRGQGLLTLCVVTLSVAMLTVVLQVVAYDFYQGIEDSFEWIIALLVNAHALWVAVLWRRSRFSASIQVDHDG</sequence>
<dbReference type="AlphaFoldDB" id="A0A1I4KWY2"/>
<dbReference type="Proteomes" id="UP000198519">
    <property type="component" value="Unassembled WGS sequence"/>
</dbReference>
<dbReference type="OrthoDB" id="9180406at2"/>
<feature type="transmembrane region" description="Helical" evidence="1">
    <location>
        <begin position="64"/>
        <end position="85"/>
    </location>
</feature>
<dbReference type="RefSeq" id="WP_092019972.1">
    <property type="nucleotide sequence ID" value="NZ_FOUE01000001.1"/>
</dbReference>
<name>A0A1I4KWY2_9GAMM</name>
<proteinExistence type="predicted"/>
<gene>
    <name evidence="2" type="ORF">SAMN04487963_0125</name>
</gene>
<feature type="transmembrane region" description="Helical" evidence="1">
    <location>
        <begin position="201"/>
        <end position="218"/>
    </location>
</feature>
<dbReference type="EMBL" id="FOUE01000001">
    <property type="protein sequence ID" value="SFL83106.1"/>
    <property type="molecule type" value="Genomic_DNA"/>
</dbReference>
<organism evidence="2 3">
    <name type="scientific">Marinobacter zhejiangensis</name>
    <dbReference type="NCBI Taxonomy" id="488535"/>
    <lineage>
        <taxon>Bacteria</taxon>
        <taxon>Pseudomonadati</taxon>
        <taxon>Pseudomonadota</taxon>
        <taxon>Gammaproteobacteria</taxon>
        <taxon>Pseudomonadales</taxon>
        <taxon>Marinobacteraceae</taxon>
        <taxon>Marinobacter</taxon>
    </lineage>
</organism>
<evidence type="ECO:0000256" key="1">
    <source>
        <dbReference type="SAM" id="Phobius"/>
    </source>
</evidence>
<accession>A0A1I4KWY2</accession>
<reference evidence="3" key="1">
    <citation type="submission" date="2016-10" db="EMBL/GenBank/DDBJ databases">
        <authorList>
            <person name="Varghese N."/>
            <person name="Submissions S."/>
        </authorList>
    </citation>
    <scope>NUCLEOTIDE SEQUENCE [LARGE SCALE GENOMIC DNA]</scope>
    <source>
        <strain evidence="3">CGMCC 1.7061</strain>
    </source>
</reference>
<keyword evidence="3" id="KW-1185">Reference proteome</keyword>
<protein>
    <recommendedName>
        <fullName evidence="4">Frag1/DRAM/Sfk1 family protein</fullName>
    </recommendedName>
</protein>
<evidence type="ECO:0000313" key="2">
    <source>
        <dbReference type="EMBL" id="SFL83106.1"/>
    </source>
</evidence>
<keyword evidence="1" id="KW-1133">Transmembrane helix</keyword>
<keyword evidence="1" id="KW-0812">Transmembrane</keyword>
<feature type="transmembrane region" description="Helical" evidence="1">
    <location>
        <begin position="100"/>
        <end position="124"/>
    </location>
</feature>
<evidence type="ECO:0008006" key="4">
    <source>
        <dbReference type="Google" id="ProtNLM"/>
    </source>
</evidence>
<evidence type="ECO:0000313" key="3">
    <source>
        <dbReference type="Proteomes" id="UP000198519"/>
    </source>
</evidence>